<dbReference type="Pfam" id="PF00905">
    <property type="entry name" value="Transpeptidase"/>
    <property type="match status" value="1"/>
</dbReference>
<feature type="region of interest" description="Disordered" evidence="4">
    <location>
        <begin position="669"/>
        <end position="692"/>
    </location>
</feature>
<evidence type="ECO:0000256" key="3">
    <source>
        <dbReference type="ARBA" id="ARBA00023136"/>
    </source>
</evidence>
<dbReference type="InterPro" id="IPR036138">
    <property type="entry name" value="PBP_dimer_sf"/>
</dbReference>
<evidence type="ECO:0000256" key="1">
    <source>
        <dbReference type="ARBA" id="ARBA00004370"/>
    </source>
</evidence>
<dbReference type="InterPro" id="IPR012338">
    <property type="entry name" value="Beta-lactam/transpept-like"/>
</dbReference>
<comment type="subcellular location">
    <subcellularLocation>
        <location evidence="1">Membrane</location>
    </subcellularLocation>
</comment>
<dbReference type="EMBL" id="JAVFKM010000010">
    <property type="protein sequence ID" value="MEF3115627.1"/>
    <property type="molecule type" value="Genomic_DNA"/>
</dbReference>
<protein>
    <submittedName>
        <fullName evidence="7">Penicillin-binding transpeptidase domain-containing protein</fullName>
    </submittedName>
</protein>
<feature type="compositionally biased region" description="Low complexity" evidence="4">
    <location>
        <begin position="123"/>
        <end position="140"/>
    </location>
</feature>
<feature type="domain" description="Penicillin-binding protein dimerisation" evidence="6">
    <location>
        <begin position="262"/>
        <end position="431"/>
    </location>
</feature>
<dbReference type="Gene3D" id="3.40.710.10">
    <property type="entry name" value="DD-peptidase/beta-lactamase superfamily"/>
    <property type="match status" value="1"/>
</dbReference>
<evidence type="ECO:0000259" key="5">
    <source>
        <dbReference type="Pfam" id="PF00905"/>
    </source>
</evidence>
<dbReference type="PANTHER" id="PTHR30627">
    <property type="entry name" value="PEPTIDOGLYCAN D,D-TRANSPEPTIDASE"/>
    <property type="match status" value="1"/>
</dbReference>
<dbReference type="InterPro" id="IPR050515">
    <property type="entry name" value="Beta-lactam/transpept"/>
</dbReference>
<sequence>MTDPKGPRSGSGGSGGSGSGSGSRGFGPGASGPRASGTRASGPGASGTRASGPGASGPKAPGAKTTGAKPPAPSKPSAAKPSGSQASGSKPTGSKSSAPKPTGSKPAPQTPRKTGSGSGGGPASSSPSRTASGSKAASSPDPRRRVPRPTPAGGRTGQARSGPGQSGGSGGGGRPQRAAAQSRPAPQKRPASARPTTTKRAPRPRTPTLRLGSPRPRLRLVSLGLALILLVFVVRLFQVQAVDAGAYAAKANVNRYVPVKLAAERGAITDRDGVDLATTVDAYDITADPSLLAPDKIKIQDAPRQAAALLAPILHEDRAALAKKLATPGSRYVRLSRQQTPQVWKQIKDLRKQLDAKAAKQPKSERRPNVLVGIFADKHSKRVYPNKDLASGVLGFVNSEGRGGGGLEARLDKQLAGKDGKLVYAQSGGRRVPTAGAQEHPAVPGTDVELTLDRDIQWMAQQAITKQVAASQADRGYVVVQDTKTGEILALANAPGFDPNDISKADPEALGNAALTDAFEPGSTSKLMSMAAVLEEGVATPATRVTVPNRLHRGDRNFADDIDHPTWHLTLNGVLAKSSNIGTILATEQLGRTRPEANRVLHSYLRKFGLGQPTGLGFPGETPGLLAPPQKWSTSQQYTIPFGQGLSLNAVQAASVYSTIANGGERIAPTLIRGTTGPDGRYRPAPQPHKSRVVSEKTARTLATMLESVVDDKEGTGAKAKIDGYRVGGKTGTSNRVDPRTGRYHGYTASFAGFAPADQPRITVYCAVQNPTRGSYFGGQVCGPIYQQVMEFALKTLQVPPSGAQPPRLPVTFKPGE</sequence>
<dbReference type="Gene3D" id="3.90.1310.10">
    <property type="entry name" value="Penicillin-binding protein 2a (Domain 2)"/>
    <property type="match status" value="1"/>
</dbReference>
<dbReference type="SUPFAM" id="SSF56519">
    <property type="entry name" value="Penicillin binding protein dimerisation domain"/>
    <property type="match status" value="1"/>
</dbReference>
<evidence type="ECO:0000313" key="7">
    <source>
        <dbReference type="EMBL" id="MEF3115627.1"/>
    </source>
</evidence>
<feature type="domain" description="Penicillin-binding protein transpeptidase" evidence="5">
    <location>
        <begin position="476"/>
        <end position="791"/>
    </location>
</feature>
<proteinExistence type="inferred from homology"/>
<name>A0ABU7WWU5_9ACTN</name>
<feature type="compositionally biased region" description="Low complexity" evidence="4">
    <location>
        <begin position="175"/>
        <end position="199"/>
    </location>
</feature>
<feature type="compositionally biased region" description="Low complexity" evidence="4">
    <location>
        <begin position="151"/>
        <end position="163"/>
    </location>
</feature>
<dbReference type="InterPro" id="IPR001460">
    <property type="entry name" value="PCN-bd_Tpept"/>
</dbReference>
<evidence type="ECO:0000313" key="8">
    <source>
        <dbReference type="Proteomes" id="UP001348265"/>
    </source>
</evidence>
<evidence type="ECO:0000256" key="2">
    <source>
        <dbReference type="ARBA" id="ARBA00007171"/>
    </source>
</evidence>
<feature type="region of interest" description="Disordered" evidence="4">
    <location>
        <begin position="1"/>
        <end position="213"/>
    </location>
</feature>
<reference evidence="7 8" key="1">
    <citation type="submission" date="2023-08" db="EMBL/GenBank/DDBJ databases">
        <authorList>
            <person name="Sharma P."/>
            <person name="Verma V."/>
            <person name="Mohan M.K."/>
            <person name="Dubey A.K."/>
        </authorList>
    </citation>
    <scope>NUCLEOTIDE SEQUENCE [LARGE SCALE GENOMIC DNA]</scope>
    <source>
        <strain evidence="7 8">ADP4</strain>
    </source>
</reference>
<dbReference type="PANTHER" id="PTHR30627:SF1">
    <property type="entry name" value="PEPTIDOGLYCAN D,D-TRANSPEPTIDASE FTSI"/>
    <property type="match status" value="1"/>
</dbReference>
<dbReference type="InterPro" id="IPR005311">
    <property type="entry name" value="PBP_dimer"/>
</dbReference>
<accession>A0ABU7WWU5</accession>
<dbReference type="Proteomes" id="UP001348265">
    <property type="component" value="Unassembled WGS sequence"/>
</dbReference>
<feature type="compositionally biased region" description="Low complexity" evidence="4">
    <location>
        <begin position="50"/>
        <end position="91"/>
    </location>
</feature>
<evidence type="ECO:0000256" key="4">
    <source>
        <dbReference type="SAM" id="MobiDB-lite"/>
    </source>
</evidence>
<gene>
    <name evidence="7" type="ORF">RB636_20850</name>
</gene>
<feature type="compositionally biased region" description="Gly residues" evidence="4">
    <location>
        <begin position="164"/>
        <end position="174"/>
    </location>
</feature>
<dbReference type="SUPFAM" id="SSF56601">
    <property type="entry name" value="beta-lactamase/transpeptidase-like"/>
    <property type="match status" value="1"/>
</dbReference>
<dbReference type="Gene3D" id="3.30.450.330">
    <property type="match status" value="1"/>
</dbReference>
<evidence type="ECO:0000259" key="6">
    <source>
        <dbReference type="Pfam" id="PF03717"/>
    </source>
</evidence>
<organism evidence="7 8">
    <name type="scientific">Streptomyces chrestomyceticus</name>
    <dbReference type="NCBI Taxonomy" id="68185"/>
    <lineage>
        <taxon>Bacteria</taxon>
        <taxon>Bacillati</taxon>
        <taxon>Actinomycetota</taxon>
        <taxon>Actinomycetes</taxon>
        <taxon>Kitasatosporales</taxon>
        <taxon>Streptomycetaceae</taxon>
        <taxon>Streptomyces</taxon>
    </lineage>
</organism>
<comment type="caution">
    <text evidence="7">The sequence shown here is derived from an EMBL/GenBank/DDBJ whole genome shotgun (WGS) entry which is preliminary data.</text>
</comment>
<comment type="similarity">
    <text evidence="2">Belongs to the transpeptidase family.</text>
</comment>
<feature type="compositionally biased region" description="Gly residues" evidence="4">
    <location>
        <begin position="9"/>
        <end position="30"/>
    </location>
</feature>
<dbReference type="RefSeq" id="WP_331787715.1">
    <property type="nucleotide sequence ID" value="NZ_JAVFKM010000010.1"/>
</dbReference>
<dbReference type="Pfam" id="PF03717">
    <property type="entry name" value="PBP_dimer"/>
    <property type="match status" value="1"/>
</dbReference>
<keyword evidence="3" id="KW-0472">Membrane</keyword>
<keyword evidence="8" id="KW-1185">Reference proteome</keyword>